<proteinExistence type="predicted"/>
<gene>
    <name evidence="1" type="ORF">FC88_GL001766</name>
</gene>
<evidence type="ECO:0008006" key="3">
    <source>
        <dbReference type="Google" id="ProtNLM"/>
    </source>
</evidence>
<evidence type="ECO:0000313" key="1">
    <source>
        <dbReference type="EMBL" id="KRK90510.1"/>
    </source>
</evidence>
<accession>A0ABR5P2T6</accession>
<keyword evidence="2" id="KW-1185">Reference proteome</keyword>
<dbReference type="Proteomes" id="UP000051379">
    <property type="component" value="Unassembled WGS sequence"/>
</dbReference>
<dbReference type="InterPro" id="IPR046242">
    <property type="entry name" value="DUF6275"/>
</dbReference>
<organism evidence="1 2">
    <name type="scientific">Companilactobacillus futsaii JCM 17355</name>
    <dbReference type="NCBI Taxonomy" id="1423818"/>
    <lineage>
        <taxon>Bacteria</taxon>
        <taxon>Bacillati</taxon>
        <taxon>Bacillota</taxon>
        <taxon>Bacilli</taxon>
        <taxon>Lactobacillales</taxon>
        <taxon>Lactobacillaceae</taxon>
        <taxon>Companilactobacillus</taxon>
    </lineage>
</organism>
<name>A0ABR5P2T6_9LACO</name>
<dbReference type="EMBL" id="AZDO01000146">
    <property type="protein sequence ID" value="KRK90510.1"/>
    <property type="molecule type" value="Genomic_DNA"/>
</dbReference>
<sequence>MAGLFILEEKNMNEQEFTTVCKEKVVEYANKHIDKTDNTSIDKSNVYVVWQCKTLQNSKALLSTTLPDGMYYEATYNGDKKELYLDAYKKFENVEYDF</sequence>
<dbReference type="Pfam" id="PF19791">
    <property type="entry name" value="DUF6275"/>
    <property type="match status" value="1"/>
</dbReference>
<comment type="caution">
    <text evidence="1">The sequence shown here is derived from an EMBL/GenBank/DDBJ whole genome shotgun (WGS) entry which is preliminary data.</text>
</comment>
<evidence type="ECO:0000313" key="2">
    <source>
        <dbReference type="Proteomes" id="UP000051379"/>
    </source>
</evidence>
<protein>
    <recommendedName>
        <fullName evidence="3">Phage protein</fullName>
    </recommendedName>
</protein>
<reference evidence="1 2" key="1">
    <citation type="journal article" date="2015" name="Genome Announc.">
        <title>Expanding the biotechnology potential of lactobacilli through comparative genomics of 213 strains and associated genera.</title>
        <authorList>
            <person name="Sun Z."/>
            <person name="Harris H.M."/>
            <person name="McCann A."/>
            <person name="Guo C."/>
            <person name="Argimon S."/>
            <person name="Zhang W."/>
            <person name="Yang X."/>
            <person name="Jeffery I.B."/>
            <person name="Cooney J.C."/>
            <person name="Kagawa T.F."/>
            <person name="Liu W."/>
            <person name="Song Y."/>
            <person name="Salvetti E."/>
            <person name="Wrobel A."/>
            <person name="Rasinkangas P."/>
            <person name="Parkhill J."/>
            <person name="Rea M.C."/>
            <person name="O'Sullivan O."/>
            <person name="Ritari J."/>
            <person name="Douillard F.P."/>
            <person name="Paul Ross R."/>
            <person name="Yang R."/>
            <person name="Briner A.E."/>
            <person name="Felis G.E."/>
            <person name="de Vos W.M."/>
            <person name="Barrangou R."/>
            <person name="Klaenhammer T.R."/>
            <person name="Caufield P.W."/>
            <person name="Cui Y."/>
            <person name="Zhang H."/>
            <person name="O'Toole P.W."/>
        </authorList>
    </citation>
    <scope>NUCLEOTIDE SEQUENCE [LARGE SCALE GENOMIC DNA]</scope>
    <source>
        <strain evidence="1 2">JCM 17355</strain>
    </source>
</reference>